<feature type="region of interest" description="Disordered" evidence="1">
    <location>
        <begin position="153"/>
        <end position="179"/>
    </location>
</feature>
<feature type="compositionally biased region" description="Polar residues" evidence="1">
    <location>
        <begin position="581"/>
        <end position="598"/>
    </location>
</feature>
<keyword evidence="3" id="KW-1185">Reference proteome</keyword>
<feature type="region of interest" description="Disordered" evidence="1">
    <location>
        <begin position="559"/>
        <end position="609"/>
    </location>
</feature>
<proteinExistence type="predicted"/>
<reference evidence="2 3" key="1">
    <citation type="submission" date="2023-05" db="EMBL/GenBank/DDBJ databases">
        <title>B98-5 Cell Line De Novo Hybrid Assembly: An Optical Mapping Approach.</title>
        <authorList>
            <person name="Kananen K."/>
            <person name="Auerbach J.A."/>
            <person name="Kautto E."/>
            <person name="Blachly J.S."/>
        </authorList>
    </citation>
    <scope>NUCLEOTIDE SEQUENCE [LARGE SCALE GENOMIC DNA]</scope>
    <source>
        <strain evidence="2">B95-8</strain>
        <tissue evidence="2">Cell line</tissue>
    </source>
</reference>
<comment type="caution">
    <text evidence="2">The sequence shown here is derived from an EMBL/GenBank/DDBJ whole genome shotgun (WGS) entry which is preliminary data.</text>
</comment>
<accession>A0ABQ9TXX3</accession>
<feature type="compositionally biased region" description="Basic and acidic residues" evidence="1">
    <location>
        <begin position="159"/>
        <end position="173"/>
    </location>
</feature>
<sequence>MAASTVSLTHEAATPEVPPYPPGLSRWPRAPLVQLFDIGGKAEPLLGLGFADYRLGRLCRFPVRSQRNRNLEGEEHLRKRDLQLPFTFTTGEAILYESSLPSALTALPARKRTRARKGLPAGQDPSCPSSLFGTMMQQDESMYLSCIAPTLQGSPLERQGSDDRCEDREKKEEEEGSSLLALIETLLEKGKEEQPKLCSTLQHPGVTNLSQHLCEEKLQGANLGPVGPQDCHLPPPSQGRGLHREKETRFYDSGNVDLSPPARMTSLQTPKPPSSRASGPLATEVAPPPNMGLGPSYPQAHPPHFLVSGPAIPGPTLQNLLRGPPQWWPQHSQAVPLNFEMCQKPAFDLSPLPLASSPSRPAQGFQPSHIPFLSVGENVPGHLAPPGPGVLDFCKESMPWTSTHSGQDQGSLISSDPAFCVNPCGTHHLSSIWDSPIQGYSFAVPMEVAAGQAQPDPFSRPWVVDPCLPWTGPPSPSLCRGQPPSVQGAPGTPEETSGVGEHPPHSLGPGHLSRTPTCPSQVLLDRPSAMRGSYTADPDWTTKQLQLVQVRLQSKEHYEPVREEAPSVHHQAGQPRDTIPQAPQQNPFPSPDTNSSSPRAGGNCYSRPA</sequence>
<evidence type="ECO:0000313" key="3">
    <source>
        <dbReference type="Proteomes" id="UP001266305"/>
    </source>
</evidence>
<gene>
    <name evidence="2" type="ORF">P7K49_032326</name>
</gene>
<evidence type="ECO:0000313" key="2">
    <source>
        <dbReference type="EMBL" id="KAK2089660.1"/>
    </source>
</evidence>
<organism evidence="2 3">
    <name type="scientific">Saguinus oedipus</name>
    <name type="common">Cotton-top tamarin</name>
    <name type="synonym">Oedipomidas oedipus</name>
    <dbReference type="NCBI Taxonomy" id="9490"/>
    <lineage>
        <taxon>Eukaryota</taxon>
        <taxon>Metazoa</taxon>
        <taxon>Chordata</taxon>
        <taxon>Craniata</taxon>
        <taxon>Vertebrata</taxon>
        <taxon>Euteleostomi</taxon>
        <taxon>Mammalia</taxon>
        <taxon>Eutheria</taxon>
        <taxon>Euarchontoglires</taxon>
        <taxon>Primates</taxon>
        <taxon>Haplorrhini</taxon>
        <taxon>Platyrrhini</taxon>
        <taxon>Cebidae</taxon>
        <taxon>Callitrichinae</taxon>
        <taxon>Saguinus</taxon>
    </lineage>
</organism>
<feature type="region of interest" description="Disordered" evidence="1">
    <location>
        <begin position="1"/>
        <end position="22"/>
    </location>
</feature>
<dbReference type="Proteomes" id="UP001266305">
    <property type="component" value="Unassembled WGS sequence"/>
</dbReference>
<evidence type="ECO:0000256" key="1">
    <source>
        <dbReference type="SAM" id="MobiDB-lite"/>
    </source>
</evidence>
<feature type="region of interest" description="Disordered" evidence="1">
    <location>
        <begin position="474"/>
        <end position="523"/>
    </location>
</feature>
<dbReference type="EMBL" id="JASSZA010000018">
    <property type="protein sequence ID" value="KAK2089660.1"/>
    <property type="molecule type" value="Genomic_DNA"/>
</dbReference>
<name>A0ABQ9TXX3_SAGOE</name>
<feature type="region of interest" description="Disordered" evidence="1">
    <location>
        <begin position="251"/>
        <end position="283"/>
    </location>
</feature>
<protein>
    <submittedName>
        <fullName evidence="2">Uncharacterized protein</fullName>
    </submittedName>
</protein>